<dbReference type="GO" id="GO:0009007">
    <property type="term" value="F:site-specific DNA-methyltransferase (adenine-specific) activity"/>
    <property type="evidence" value="ECO:0007669"/>
    <property type="project" value="InterPro"/>
</dbReference>
<dbReference type="EMBL" id="LGRX02004285">
    <property type="protein sequence ID" value="KAK3280740.1"/>
    <property type="molecule type" value="Genomic_DNA"/>
</dbReference>
<reference evidence="2 3" key="1">
    <citation type="journal article" date="2015" name="Genome Biol. Evol.">
        <title>Comparative Genomics of a Bacterivorous Green Alga Reveals Evolutionary Causalities and Consequences of Phago-Mixotrophic Mode of Nutrition.</title>
        <authorList>
            <person name="Burns J.A."/>
            <person name="Paasch A."/>
            <person name="Narechania A."/>
            <person name="Kim E."/>
        </authorList>
    </citation>
    <scope>NUCLEOTIDE SEQUENCE [LARGE SCALE GENOMIC DNA]</scope>
    <source>
        <strain evidence="2 3">PLY_AMNH</strain>
    </source>
</reference>
<proteinExistence type="predicted"/>
<organism evidence="2 3">
    <name type="scientific">Cymbomonas tetramitiformis</name>
    <dbReference type="NCBI Taxonomy" id="36881"/>
    <lineage>
        <taxon>Eukaryota</taxon>
        <taxon>Viridiplantae</taxon>
        <taxon>Chlorophyta</taxon>
        <taxon>Pyramimonadophyceae</taxon>
        <taxon>Pyramimonadales</taxon>
        <taxon>Pyramimonadaceae</taxon>
        <taxon>Cymbomonas</taxon>
    </lineage>
</organism>
<sequence>MQSFLNAQETLSKIRQYATIGHTTHTGEPLCVSTVESIYSALVLGCLHKSYAFIKAKYSGTGTGEKLPFPHELQDYVCSHYDTVISQEYSIVNTGAGIVDDRRRQQESKRTQLQKKVPCATCHRRGHGPKDCFITNEVKREEFLKRNPGVKDKVMKRVLEYKQQGKLPAPEQAAACPGVDNTGDVLFAAVEVEPDCGVTGCVTSGVTNCITSCVTSGVTNCVTNCVTGGVTGSGVTSDFTGVHLSQFEEVRHGVRGNSLYGGSPTPISFSPNQFSLLDDLQEAAPVAPVKGWHPLLHWFYNWRKLASRGRRRGLRSARSLRCSRRGAHLGGHSKPGARPVHLSFVYVDTLATVSQNTDYIEATQSIWEAGRVEHLGEGYVISPRQSWCSPDLQHRYSQAISFAVEMRDRGKTLLEALYPGCYVPGVLIYAGARVDMEATSLRAHIREMERILRGESVATILVMAMYHLVSTRVPVHILMWVLIVVVPTMRSLCLAWCLTLTRMMAVMWEMLAMVGLYLISLWSLTPTRMVVMTLCSACAVHNVQWGWAFTGKEALLDSGATRHIFCAVDAFGEDFDDSACSTFTVVQSQPVDSVGSGTVTLAKRDVATGKLVGLQLRGAHCIPGQPFNLVSVVALEDAGFLVDFGARQISSGGAVFSFSRVGKQYILHEDCGAALDTYMACAVHPDKTINRDRTNWKFGDTRPHFESHGPFHFELFASEDNHVLEDYCTAADSCFMKDWAGKACYGNPPYDHGMILRSLQKAIGDFGREPTCTKFLFVLPKWETASRWPLTTQFGIIHEYPAGQQIFLAPLDSCYNTDNLEKCGEDRVWIQETKWPVVVIYQDNQYYSATGHEAPPACQTWAHI</sequence>
<evidence type="ECO:0000256" key="1">
    <source>
        <dbReference type="SAM" id="Phobius"/>
    </source>
</evidence>
<keyword evidence="1" id="KW-0812">Transmembrane</keyword>
<evidence type="ECO:0000313" key="2">
    <source>
        <dbReference type="EMBL" id="KAK3280740.1"/>
    </source>
</evidence>
<evidence type="ECO:0000313" key="3">
    <source>
        <dbReference type="Proteomes" id="UP001190700"/>
    </source>
</evidence>
<dbReference type="GO" id="GO:0009307">
    <property type="term" value="P:DNA restriction-modification system"/>
    <property type="evidence" value="ECO:0007669"/>
    <property type="project" value="InterPro"/>
</dbReference>
<dbReference type="Proteomes" id="UP001190700">
    <property type="component" value="Unassembled WGS sequence"/>
</dbReference>
<comment type="caution">
    <text evidence="2">The sequence shown here is derived from an EMBL/GenBank/DDBJ whole genome shotgun (WGS) entry which is preliminary data.</text>
</comment>
<keyword evidence="1" id="KW-1133">Transmembrane helix</keyword>
<feature type="transmembrane region" description="Helical" evidence="1">
    <location>
        <begin position="505"/>
        <end position="524"/>
    </location>
</feature>
<gene>
    <name evidence="2" type="ORF">CYMTET_11436</name>
</gene>
<protein>
    <submittedName>
        <fullName evidence="2">Uncharacterized protein</fullName>
    </submittedName>
</protein>
<dbReference type="GO" id="GO:0003677">
    <property type="term" value="F:DNA binding"/>
    <property type="evidence" value="ECO:0007669"/>
    <property type="project" value="InterPro"/>
</dbReference>
<dbReference type="AlphaFoldDB" id="A0AAE0GMJ8"/>
<name>A0AAE0GMJ8_9CHLO</name>
<accession>A0AAE0GMJ8</accession>
<keyword evidence="1" id="KW-0472">Membrane</keyword>
<feature type="transmembrane region" description="Helical" evidence="1">
    <location>
        <begin position="475"/>
        <end position="498"/>
    </location>
</feature>
<keyword evidence="3" id="KW-1185">Reference proteome</keyword>
<dbReference type="Pfam" id="PF05869">
    <property type="entry name" value="Dam"/>
    <property type="match status" value="1"/>
</dbReference>
<dbReference type="InterPro" id="IPR008593">
    <property type="entry name" value="Dam_MeTrfase"/>
</dbReference>